<reference evidence="8" key="2">
    <citation type="submission" date="2021-10" db="EMBL/GenBank/DDBJ databases">
        <title>Phylogenomics reveals ancestral predisposition of the termite-cultivated fungus Termitomyces towards a domesticated lifestyle.</title>
        <authorList>
            <person name="Auxier B."/>
            <person name="Grum-Grzhimaylo A."/>
            <person name="Cardenas M.E."/>
            <person name="Lodge J.D."/>
            <person name="Laessoe T."/>
            <person name="Pedersen O."/>
            <person name="Smith M.E."/>
            <person name="Kuyper T.W."/>
            <person name="Franco-Molano E.A."/>
            <person name="Baroni T.J."/>
            <person name="Aanen D.K."/>
        </authorList>
    </citation>
    <scope>NUCLEOTIDE SEQUENCE</scope>
    <source>
        <strain evidence="8">AP01</strain>
        <tissue evidence="8">Mycelium</tissue>
    </source>
</reference>
<gene>
    <name evidence="8" type="ORF">DXG03_004944</name>
</gene>
<evidence type="ECO:0000256" key="6">
    <source>
        <dbReference type="ARBA" id="ARBA00023242"/>
    </source>
</evidence>
<dbReference type="GO" id="GO:0006325">
    <property type="term" value="P:chromatin organization"/>
    <property type="evidence" value="ECO:0007669"/>
    <property type="project" value="UniProtKB-KW"/>
</dbReference>
<keyword evidence="4" id="KW-0805">Transcription regulation</keyword>
<dbReference type="Proteomes" id="UP000775547">
    <property type="component" value="Unassembled WGS sequence"/>
</dbReference>
<comment type="subcellular location">
    <subcellularLocation>
        <location evidence="1">Nucleus</location>
    </subcellularLocation>
</comment>
<evidence type="ECO:0000313" key="8">
    <source>
        <dbReference type="EMBL" id="KAG5648372.1"/>
    </source>
</evidence>
<feature type="region of interest" description="Disordered" evidence="7">
    <location>
        <begin position="84"/>
        <end position="109"/>
    </location>
</feature>
<evidence type="ECO:0000256" key="1">
    <source>
        <dbReference type="ARBA" id="ARBA00004123"/>
    </source>
</evidence>
<evidence type="ECO:0000313" key="9">
    <source>
        <dbReference type="Proteomes" id="UP000775547"/>
    </source>
</evidence>
<dbReference type="AlphaFoldDB" id="A0A9P7GJY1"/>
<keyword evidence="3" id="KW-0156">Chromatin regulator</keyword>
<feature type="region of interest" description="Disordered" evidence="7">
    <location>
        <begin position="134"/>
        <end position="197"/>
    </location>
</feature>
<organism evidence="8 9">
    <name type="scientific">Asterophora parasitica</name>
    <dbReference type="NCBI Taxonomy" id="117018"/>
    <lineage>
        <taxon>Eukaryota</taxon>
        <taxon>Fungi</taxon>
        <taxon>Dikarya</taxon>
        <taxon>Basidiomycota</taxon>
        <taxon>Agaricomycotina</taxon>
        <taxon>Agaricomycetes</taxon>
        <taxon>Agaricomycetidae</taxon>
        <taxon>Agaricales</taxon>
        <taxon>Tricholomatineae</taxon>
        <taxon>Lyophyllaceae</taxon>
        <taxon>Asterophora</taxon>
    </lineage>
</organism>
<keyword evidence="6" id="KW-0539">Nucleus</keyword>
<comment type="similarity">
    <text evidence="2">Belongs to the EAF7 family.</text>
</comment>
<dbReference type="PANTHER" id="PTHR13581:SF5">
    <property type="entry name" value="MRG_MORF4L-BINDING PROTEIN"/>
    <property type="match status" value="1"/>
</dbReference>
<evidence type="ECO:0000256" key="4">
    <source>
        <dbReference type="ARBA" id="ARBA00023015"/>
    </source>
</evidence>
<dbReference type="OrthoDB" id="5595141at2759"/>
<evidence type="ECO:0000256" key="7">
    <source>
        <dbReference type="SAM" id="MobiDB-lite"/>
    </source>
</evidence>
<feature type="region of interest" description="Disordered" evidence="7">
    <location>
        <begin position="241"/>
        <end position="282"/>
    </location>
</feature>
<dbReference type="EMBL" id="JABCKV010000003">
    <property type="protein sequence ID" value="KAG5648372.1"/>
    <property type="molecule type" value="Genomic_DNA"/>
</dbReference>
<sequence>MTVDKSDSTALLKSVEGEISFFRSMMRTRPVGIHRHFHVLAIQNAMFKDTGRLVDIDDIWEKLRSCYDLDALEAIVRDDLEAEGYESPKSTKSTPISIRSPSPSQNLAGHPFFREEFSLPFELFESLISQRRVRDTESLPSSSPEPASPTAKTPRGGKKRGLTELSMAGLVGGDSDSSALTQESGDEGGAESPRGASVVTATDLGTDHAEDEDVEIREPSIGVFLLACIIPMPLLTHFTIAPSMSPKPTKGRGKATKKATGRGRGGAAASTTTTRPAKKRKR</sequence>
<dbReference type="PANTHER" id="PTHR13581">
    <property type="entry name" value="MRG-BINDING PROTEIN"/>
    <property type="match status" value="1"/>
</dbReference>
<comment type="caution">
    <text evidence="8">The sequence shown here is derived from an EMBL/GenBank/DDBJ whole genome shotgun (WGS) entry which is preliminary data.</text>
</comment>
<evidence type="ECO:0008006" key="10">
    <source>
        <dbReference type="Google" id="ProtNLM"/>
    </source>
</evidence>
<evidence type="ECO:0000256" key="5">
    <source>
        <dbReference type="ARBA" id="ARBA00023163"/>
    </source>
</evidence>
<name>A0A9P7GJY1_9AGAR</name>
<dbReference type="GO" id="GO:0005634">
    <property type="term" value="C:nucleus"/>
    <property type="evidence" value="ECO:0007669"/>
    <property type="project" value="UniProtKB-SubCell"/>
</dbReference>
<keyword evidence="5" id="KW-0804">Transcription</keyword>
<feature type="compositionally biased region" description="Low complexity" evidence="7">
    <location>
        <begin position="90"/>
        <end position="104"/>
    </location>
</feature>
<feature type="compositionally biased region" description="Basic residues" evidence="7">
    <location>
        <begin position="249"/>
        <end position="261"/>
    </location>
</feature>
<protein>
    <recommendedName>
        <fullName evidence="10">Chromatin modification-related protein EAF7</fullName>
    </recommendedName>
</protein>
<proteinExistence type="inferred from homology"/>
<accession>A0A9P7GJY1</accession>
<dbReference type="GO" id="GO:0035267">
    <property type="term" value="C:NuA4 histone acetyltransferase complex"/>
    <property type="evidence" value="ECO:0007669"/>
    <property type="project" value="TreeGrafter"/>
</dbReference>
<dbReference type="GO" id="GO:0006357">
    <property type="term" value="P:regulation of transcription by RNA polymerase II"/>
    <property type="evidence" value="ECO:0007669"/>
    <property type="project" value="TreeGrafter"/>
</dbReference>
<feature type="compositionally biased region" description="Low complexity" evidence="7">
    <location>
        <begin position="138"/>
        <end position="154"/>
    </location>
</feature>
<reference evidence="8" key="1">
    <citation type="submission" date="2020-07" db="EMBL/GenBank/DDBJ databases">
        <authorList>
            <person name="Nieuwenhuis M."/>
            <person name="Van De Peppel L.J.J."/>
        </authorList>
    </citation>
    <scope>NUCLEOTIDE SEQUENCE</scope>
    <source>
        <strain evidence="8">AP01</strain>
        <tissue evidence="8">Mycelium</tissue>
    </source>
</reference>
<dbReference type="Pfam" id="PF07904">
    <property type="entry name" value="Eaf7"/>
    <property type="match status" value="1"/>
</dbReference>
<evidence type="ECO:0000256" key="3">
    <source>
        <dbReference type="ARBA" id="ARBA00022853"/>
    </source>
</evidence>
<dbReference type="InterPro" id="IPR012423">
    <property type="entry name" value="Eaf7/MRGBP"/>
</dbReference>
<keyword evidence="9" id="KW-1185">Reference proteome</keyword>
<evidence type="ECO:0000256" key="2">
    <source>
        <dbReference type="ARBA" id="ARBA00007117"/>
    </source>
</evidence>